<evidence type="ECO:0000256" key="3">
    <source>
        <dbReference type="SAM" id="MobiDB-lite"/>
    </source>
</evidence>
<proteinExistence type="predicted"/>
<evidence type="ECO:0000256" key="1">
    <source>
        <dbReference type="ARBA" id="ARBA00022737"/>
    </source>
</evidence>
<dbReference type="InterPro" id="IPR011990">
    <property type="entry name" value="TPR-like_helical_dom_sf"/>
</dbReference>
<dbReference type="AlphaFoldDB" id="A0A3P3Y198"/>
<accession>A0A3P3Y198</accession>
<keyword evidence="2" id="KW-0802">TPR repeat</keyword>
<evidence type="ECO:0000256" key="2">
    <source>
        <dbReference type="ARBA" id="ARBA00022803"/>
    </source>
</evidence>
<dbReference type="GO" id="GO:0031514">
    <property type="term" value="C:motile cilium"/>
    <property type="evidence" value="ECO:0007669"/>
    <property type="project" value="TreeGrafter"/>
</dbReference>
<dbReference type="GO" id="GO:0070062">
    <property type="term" value="C:extracellular exosome"/>
    <property type="evidence" value="ECO:0007669"/>
    <property type="project" value="TreeGrafter"/>
</dbReference>
<feature type="region of interest" description="Disordered" evidence="3">
    <location>
        <begin position="219"/>
        <end position="240"/>
    </location>
</feature>
<dbReference type="PANTHER" id="PTHR44314">
    <property type="entry name" value="CILIA- AND FLAGELLA-ASSOCIATED PROTEIN 70"/>
    <property type="match status" value="1"/>
</dbReference>
<evidence type="ECO:0000313" key="4">
    <source>
        <dbReference type="EMBL" id="SPQ93882.1"/>
    </source>
</evidence>
<reference evidence="4 5" key="1">
    <citation type="submission" date="2018-03" db="EMBL/GenBank/DDBJ databases">
        <authorList>
            <person name="Fogelqvist J."/>
        </authorList>
    </citation>
    <scope>NUCLEOTIDE SEQUENCE [LARGE SCALE GENOMIC DNA]</scope>
</reference>
<feature type="region of interest" description="Disordered" evidence="3">
    <location>
        <begin position="30"/>
        <end position="57"/>
    </location>
</feature>
<geneLocation type="mitochondrion" evidence="4"/>
<dbReference type="SUPFAM" id="SSF48452">
    <property type="entry name" value="TPR-like"/>
    <property type="match status" value="1"/>
</dbReference>
<gene>
    <name evidence="4" type="ORF">PLBR_LOCUS1097</name>
</gene>
<protein>
    <recommendedName>
        <fullName evidence="6">Tetratricopeptide repeat protein</fullName>
    </recommendedName>
</protein>
<dbReference type="PANTHER" id="PTHR44314:SF1">
    <property type="entry name" value="CILIA- AND FLAGELLA-ASSOCIATED PROTEIN 70"/>
    <property type="match status" value="1"/>
</dbReference>
<dbReference type="InterPro" id="IPR052628">
    <property type="entry name" value="CFAP70"/>
</dbReference>
<keyword evidence="4" id="KW-0496">Mitochondrion</keyword>
<keyword evidence="1" id="KW-0677">Repeat</keyword>
<dbReference type="GO" id="GO:0060271">
    <property type="term" value="P:cilium assembly"/>
    <property type="evidence" value="ECO:0007669"/>
    <property type="project" value="TreeGrafter"/>
</dbReference>
<evidence type="ECO:0008006" key="6">
    <source>
        <dbReference type="Google" id="ProtNLM"/>
    </source>
</evidence>
<name>A0A3P3Y198_PLABS</name>
<dbReference type="EMBL" id="OVEO01000002">
    <property type="protein sequence ID" value="SPQ93882.1"/>
    <property type="molecule type" value="Genomic_DNA"/>
</dbReference>
<evidence type="ECO:0000313" key="5">
    <source>
        <dbReference type="Proteomes" id="UP000290189"/>
    </source>
</evidence>
<organism evidence="4 5">
    <name type="scientific">Plasmodiophora brassicae</name>
    <name type="common">Clubroot disease agent</name>
    <dbReference type="NCBI Taxonomy" id="37360"/>
    <lineage>
        <taxon>Eukaryota</taxon>
        <taxon>Sar</taxon>
        <taxon>Rhizaria</taxon>
        <taxon>Endomyxa</taxon>
        <taxon>Phytomyxea</taxon>
        <taxon>Plasmodiophorida</taxon>
        <taxon>Plasmodiophoridae</taxon>
        <taxon>Plasmodiophora</taxon>
    </lineage>
</organism>
<dbReference type="GO" id="GO:0003341">
    <property type="term" value="P:cilium movement"/>
    <property type="evidence" value="ECO:0007669"/>
    <property type="project" value="TreeGrafter"/>
</dbReference>
<dbReference type="Gene3D" id="1.25.40.10">
    <property type="entry name" value="Tetratricopeptide repeat domain"/>
    <property type="match status" value="1"/>
</dbReference>
<dbReference type="Proteomes" id="UP000290189">
    <property type="component" value="Unassembled WGS sequence"/>
</dbReference>
<sequence>MTTTVRLAIQVRTVRNVPADAASMGFGAAAASPTGKAKKDAPGKAAPAPEPTREDRPRVVVEVDHIDGRAAPFRSAPTPINGTATLDVNATFAMTAPRTPALLDRLLTSPIAIRIVGIPAGGNVDDSATPRLTLSTVALDVSPLLLQDQVGIPRDRRRRAQTDTLGKDDVEAWLGAPDRPEPFVQAAFDAPCFTESEDETNVRLALTIGEPTAIPAVWERPVSSASPADDAKQAQDRSQPAAAVVPANVARRLTATVALHSIAFSSSTFPITHRFLLIASDLATAPAMTVTFAMDHQVEEGGDWQRHPLNVTVPVPVADTHGAIREGDLVVPIEIDLVRGAPQFVVMPTCVGDVVPRRTGAARAAVRRTPRQRLCAHLDSAIDELAREFASPGDGDLVARINDNGAYFRIKESLKAPVVAVVRDLFPPGTVLPGSHTNLSTLHDALADAVNDVLRRRFARDRHRPAEERDGNEGRDRYRRALEADVQGDDAGRVREHRARAGLRPIDDDEGRQARMQYGRALFAFGAVDEGVDVVAELVAHDHDDGVARRVLALALIERDPGDQDGARLQRIDVDRNDTDALAVGLRCIGLHRAGNARLAKRNLQRAAAALQAPASALLSQAVEFALEAGLPQGALTGVRMAEAASDDWKMREARAWALLREWDRCVDLCRQVPGRQDALRLQGEALMRLGMRDEASRTWETLLVYRGQIDRRACAWLGRHYMDKGDPGRAAQVFILALRQGESPALATLWKWLGEALEASGDDSAAIEALTEANLIDRYDPEVWELLAIACLKAGRSGEAEQAVRVLRDLGKTGRVDLRERIASRLKAAGLGARLPVAAGEP</sequence>